<name>T1EG98_HELRO</name>
<accession>T1EG98</accession>
<dbReference type="STRING" id="6412.T1EG98"/>
<sequence>MVLLHGMGAGVGLWLLNLEHFSTHRKIYAIDLPGFGRSFRKKHSEKLSAEDAETEFISAVESWRKSMNLNQFILLGHSLGGYLASAYALQHSQFVKGLILVDSWGFPRRSVDEGEKDKNNTQRPSLTWRVVRLIYTTVNPNPLSVLRVAGPLGPSLISKYRPDLVQKFKHKNMKEDSIIANYVYHCNAQEPRLNHHNYSGEVAFKSMVEGLAWAKHPMIDRIGHLPSHIPITMINGRKSWVDYNICHEVKKIRGQGIVNVEIIDHAGHHVYADQSDVFNKTVKKTCQSYDRLYQKKLDDTKALSNKDLFLCDDVDGADHVMNFSL</sequence>
<dbReference type="GO" id="GO:0042171">
    <property type="term" value="F:lysophosphatidic acid acyltransferase activity"/>
    <property type="evidence" value="ECO:0000318"/>
    <property type="project" value="GO_Central"/>
</dbReference>
<protein>
    <recommendedName>
        <fullName evidence="2">AB hydrolase-1 domain-containing protein</fullName>
    </recommendedName>
</protein>
<dbReference type="SUPFAM" id="SSF53474">
    <property type="entry name" value="alpha/beta-Hydrolases"/>
    <property type="match status" value="1"/>
</dbReference>
<dbReference type="AlphaFoldDB" id="T1EG98"/>
<dbReference type="Gene3D" id="3.40.50.1820">
    <property type="entry name" value="alpha/beta hydrolase"/>
    <property type="match status" value="1"/>
</dbReference>
<reference evidence="4" key="3">
    <citation type="submission" date="2015-06" db="UniProtKB">
        <authorList>
            <consortium name="EnsemblMetazoa"/>
        </authorList>
    </citation>
    <scope>IDENTIFICATION</scope>
</reference>
<feature type="domain" description="AB hydrolase-1" evidence="2">
    <location>
        <begin position="1"/>
        <end position="272"/>
    </location>
</feature>
<comment type="similarity">
    <text evidence="1">Belongs to the peptidase S33 family. ABHD4/ABHD5 subfamily.</text>
</comment>
<dbReference type="EnsemblMetazoa" id="HelroT115658">
    <property type="protein sequence ID" value="HelroP115658"/>
    <property type="gene ID" value="HelroG115658"/>
</dbReference>
<dbReference type="KEGG" id="hro:HELRODRAFT_115658"/>
<dbReference type="OrthoDB" id="7457040at2759"/>
<gene>
    <name evidence="4" type="primary">20195600</name>
    <name evidence="3" type="ORF">HELRODRAFT_115658</name>
</gene>
<dbReference type="HOGENOM" id="CLU_017361_0_0_1"/>
<dbReference type="FunFam" id="3.40.50.1820:FF:000648">
    <property type="entry name" value="1-acylglycerol-3-phosphate O-acyltransferase ABHD5-like Protein"/>
    <property type="match status" value="1"/>
</dbReference>
<dbReference type="InterPro" id="IPR029058">
    <property type="entry name" value="AB_hydrolase_fold"/>
</dbReference>
<dbReference type="RefSeq" id="XP_009028510.1">
    <property type="nucleotide sequence ID" value="XM_009030262.1"/>
</dbReference>
<evidence type="ECO:0000313" key="4">
    <source>
        <dbReference type="EnsemblMetazoa" id="HelroP115658"/>
    </source>
</evidence>
<dbReference type="OMA" id="AFHSMMQ"/>
<reference evidence="3 5" key="2">
    <citation type="journal article" date="2013" name="Nature">
        <title>Insights into bilaterian evolution from three spiralian genomes.</title>
        <authorList>
            <person name="Simakov O."/>
            <person name="Marletaz F."/>
            <person name="Cho S.J."/>
            <person name="Edsinger-Gonzales E."/>
            <person name="Havlak P."/>
            <person name="Hellsten U."/>
            <person name="Kuo D.H."/>
            <person name="Larsson T."/>
            <person name="Lv J."/>
            <person name="Arendt D."/>
            <person name="Savage R."/>
            <person name="Osoegawa K."/>
            <person name="de Jong P."/>
            <person name="Grimwood J."/>
            <person name="Chapman J.A."/>
            <person name="Shapiro H."/>
            <person name="Aerts A."/>
            <person name="Otillar R.P."/>
            <person name="Terry A.Y."/>
            <person name="Boore J.L."/>
            <person name="Grigoriev I.V."/>
            <person name="Lindberg D.R."/>
            <person name="Seaver E.C."/>
            <person name="Weisblat D.A."/>
            <person name="Putnam N.H."/>
            <person name="Rokhsar D.S."/>
        </authorList>
    </citation>
    <scope>NUCLEOTIDE SEQUENCE</scope>
</reference>
<proteinExistence type="inferred from homology"/>
<dbReference type="GO" id="GO:0055088">
    <property type="term" value="P:lipid homeostasis"/>
    <property type="evidence" value="ECO:0000318"/>
    <property type="project" value="GO_Central"/>
</dbReference>
<dbReference type="EMBL" id="AMQM01007425">
    <property type="status" value="NOT_ANNOTATED_CDS"/>
    <property type="molecule type" value="Genomic_DNA"/>
</dbReference>
<dbReference type="CTD" id="20195600"/>
<dbReference type="FunCoup" id="T1EG98">
    <property type="interactions" value="1324"/>
</dbReference>
<evidence type="ECO:0000313" key="5">
    <source>
        <dbReference type="Proteomes" id="UP000015101"/>
    </source>
</evidence>
<dbReference type="Proteomes" id="UP000015101">
    <property type="component" value="Unassembled WGS sequence"/>
</dbReference>
<dbReference type="GO" id="GO:0006654">
    <property type="term" value="P:phosphatidic acid biosynthetic process"/>
    <property type="evidence" value="ECO:0000318"/>
    <property type="project" value="GO_Central"/>
</dbReference>
<dbReference type="GO" id="GO:0005811">
    <property type="term" value="C:lipid droplet"/>
    <property type="evidence" value="ECO:0000318"/>
    <property type="project" value="GO_Central"/>
</dbReference>
<dbReference type="InParanoid" id="T1EG98"/>
<dbReference type="GO" id="GO:0052689">
    <property type="term" value="F:carboxylic ester hydrolase activity"/>
    <property type="evidence" value="ECO:0000318"/>
    <property type="project" value="GO_Central"/>
</dbReference>
<dbReference type="GeneID" id="20195600"/>
<evidence type="ECO:0000256" key="1">
    <source>
        <dbReference type="ARBA" id="ARBA00038097"/>
    </source>
</evidence>
<evidence type="ECO:0000313" key="3">
    <source>
        <dbReference type="EMBL" id="ESN93448.1"/>
    </source>
</evidence>
<reference evidence="5" key="1">
    <citation type="submission" date="2012-12" db="EMBL/GenBank/DDBJ databases">
        <authorList>
            <person name="Hellsten U."/>
            <person name="Grimwood J."/>
            <person name="Chapman J.A."/>
            <person name="Shapiro H."/>
            <person name="Aerts A."/>
            <person name="Otillar R.P."/>
            <person name="Terry A.Y."/>
            <person name="Boore J.L."/>
            <person name="Simakov O."/>
            <person name="Marletaz F."/>
            <person name="Cho S.-J."/>
            <person name="Edsinger-Gonzales E."/>
            <person name="Havlak P."/>
            <person name="Kuo D.-H."/>
            <person name="Larsson T."/>
            <person name="Lv J."/>
            <person name="Arendt D."/>
            <person name="Savage R."/>
            <person name="Osoegawa K."/>
            <person name="de Jong P."/>
            <person name="Lindberg D.R."/>
            <person name="Seaver E.C."/>
            <person name="Weisblat D.A."/>
            <person name="Putnam N.H."/>
            <person name="Grigoriev I.V."/>
            <person name="Rokhsar D.S."/>
        </authorList>
    </citation>
    <scope>NUCLEOTIDE SEQUENCE</scope>
</reference>
<dbReference type="PRINTS" id="PR00111">
    <property type="entry name" value="ABHYDROLASE"/>
</dbReference>
<dbReference type="Pfam" id="PF00561">
    <property type="entry name" value="Abhydrolase_1"/>
    <property type="match status" value="1"/>
</dbReference>
<keyword evidence="5" id="KW-1185">Reference proteome</keyword>
<dbReference type="EMBL" id="KB097612">
    <property type="protein sequence ID" value="ESN93448.1"/>
    <property type="molecule type" value="Genomic_DNA"/>
</dbReference>
<evidence type="ECO:0000259" key="2">
    <source>
        <dbReference type="Pfam" id="PF00561"/>
    </source>
</evidence>
<dbReference type="eggNOG" id="KOG4409">
    <property type="taxonomic scope" value="Eukaryota"/>
</dbReference>
<organism evidence="4 5">
    <name type="scientific">Helobdella robusta</name>
    <name type="common">Californian leech</name>
    <dbReference type="NCBI Taxonomy" id="6412"/>
    <lineage>
        <taxon>Eukaryota</taxon>
        <taxon>Metazoa</taxon>
        <taxon>Spiralia</taxon>
        <taxon>Lophotrochozoa</taxon>
        <taxon>Annelida</taxon>
        <taxon>Clitellata</taxon>
        <taxon>Hirudinea</taxon>
        <taxon>Rhynchobdellida</taxon>
        <taxon>Glossiphoniidae</taxon>
        <taxon>Helobdella</taxon>
    </lineage>
</organism>
<dbReference type="PANTHER" id="PTHR42886">
    <property type="entry name" value="RE40534P-RELATED"/>
    <property type="match status" value="1"/>
</dbReference>
<dbReference type="InterPro" id="IPR000073">
    <property type="entry name" value="AB_hydrolase_1"/>
</dbReference>
<dbReference type="PANTHER" id="PTHR42886:SF29">
    <property type="entry name" value="PUMMELIG, ISOFORM A"/>
    <property type="match status" value="1"/>
</dbReference>